<dbReference type="EMBL" id="JAJJMB010004648">
    <property type="protein sequence ID" value="KAI3942462.1"/>
    <property type="molecule type" value="Genomic_DNA"/>
</dbReference>
<accession>A0AAD4T8I0</accession>
<dbReference type="AlphaFoldDB" id="A0AAD4T8I0"/>
<proteinExistence type="predicted"/>
<evidence type="ECO:0000313" key="2">
    <source>
        <dbReference type="Proteomes" id="UP001202328"/>
    </source>
</evidence>
<keyword evidence="2" id="KW-1185">Reference proteome</keyword>
<dbReference type="Proteomes" id="UP001202328">
    <property type="component" value="Unassembled WGS sequence"/>
</dbReference>
<reference evidence="1" key="1">
    <citation type="submission" date="2022-04" db="EMBL/GenBank/DDBJ databases">
        <title>A functionally conserved STORR gene fusion in Papaver species that diverged 16.8 million years ago.</title>
        <authorList>
            <person name="Catania T."/>
        </authorList>
    </citation>
    <scope>NUCLEOTIDE SEQUENCE</scope>
    <source>
        <strain evidence="1">S-188037</strain>
    </source>
</reference>
<comment type="caution">
    <text evidence="1">The sequence shown here is derived from an EMBL/GenBank/DDBJ whole genome shotgun (WGS) entry which is preliminary data.</text>
</comment>
<protein>
    <submittedName>
        <fullName evidence="1">Uncharacterized protein</fullName>
    </submittedName>
</protein>
<sequence>MVSRLVFSRLNFEHALLDILPVCEQELKEPANLCFVILFSVLDLLDFPSSSSSTITIKVSMGKREFRIWDKGYF</sequence>
<organism evidence="1 2">
    <name type="scientific">Papaver atlanticum</name>
    <dbReference type="NCBI Taxonomy" id="357466"/>
    <lineage>
        <taxon>Eukaryota</taxon>
        <taxon>Viridiplantae</taxon>
        <taxon>Streptophyta</taxon>
        <taxon>Embryophyta</taxon>
        <taxon>Tracheophyta</taxon>
        <taxon>Spermatophyta</taxon>
        <taxon>Magnoliopsida</taxon>
        <taxon>Ranunculales</taxon>
        <taxon>Papaveraceae</taxon>
        <taxon>Papaveroideae</taxon>
        <taxon>Papaver</taxon>
    </lineage>
</organism>
<gene>
    <name evidence="1" type="ORF">MKW98_013114</name>
</gene>
<name>A0AAD4T8I0_9MAGN</name>
<evidence type="ECO:0000313" key="1">
    <source>
        <dbReference type="EMBL" id="KAI3942462.1"/>
    </source>
</evidence>